<evidence type="ECO:0000313" key="2">
    <source>
        <dbReference type="EMBL" id="GAX89516.1"/>
    </source>
</evidence>
<sequence length="140" mass="16190">MQEHVNNYKRLKAHVMKYDWETLEKSSGLSKERMYADRYDVLMNDEAAAKLNINEGDAIVVYNQNGMFQGRAKFENVKPGNSQVHWSEGNVLIPKGVYVQYVDIRGYNTAVIVEKAETYHALKDTQYLEKRIEELEVNVG</sequence>
<dbReference type="SUPFAM" id="SSF50692">
    <property type="entry name" value="ADC-like"/>
    <property type="match status" value="1"/>
</dbReference>
<dbReference type="AlphaFoldDB" id="A0A292YK26"/>
<feature type="domain" description="Molybdopterin dinucleotide-binding" evidence="1">
    <location>
        <begin position="18"/>
        <end position="85"/>
    </location>
</feature>
<evidence type="ECO:0000313" key="3">
    <source>
        <dbReference type="Proteomes" id="UP000217785"/>
    </source>
</evidence>
<comment type="caution">
    <text evidence="2">The sequence shown here is derived from an EMBL/GenBank/DDBJ whole genome shotgun (WGS) entry which is preliminary data.</text>
</comment>
<evidence type="ECO:0000259" key="1">
    <source>
        <dbReference type="Pfam" id="PF01568"/>
    </source>
</evidence>
<keyword evidence="3" id="KW-1185">Reference proteome</keyword>
<dbReference type="Proteomes" id="UP000217785">
    <property type="component" value="Unassembled WGS sequence"/>
</dbReference>
<dbReference type="GO" id="GO:0043546">
    <property type="term" value="F:molybdopterin cofactor binding"/>
    <property type="evidence" value="ECO:0007669"/>
    <property type="project" value="InterPro"/>
</dbReference>
<dbReference type="EMBL" id="BDUF01000022">
    <property type="protein sequence ID" value="GAX89516.1"/>
    <property type="molecule type" value="Genomic_DNA"/>
</dbReference>
<accession>A0A292YK26</accession>
<dbReference type="InterPro" id="IPR009010">
    <property type="entry name" value="Asp_de-COase-like_dom_sf"/>
</dbReference>
<proteinExistence type="predicted"/>
<protein>
    <submittedName>
        <fullName evidence="2">Formate dehydrogenase</fullName>
    </submittedName>
</protein>
<reference evidence="3" key="1">
    <citation type="submission" date="2017-07" db="EMBL/GenBank/DDBJ databases">
        <title>Draft genome sequence of Effusibacillus lacus strain skLN1.</title>
        <authorList>
            <person name="Watanabe M."/>
            <person name="Kojima H."/>
            <person name="Fukui M."/>
        </authorList>
    </citation>
    <scope>NUCLEOTIDE SEQUENCE [LARGE SCALE GENOMIC DNA]</scope>
    <source>
        <strain evidence="3">skLN1</strain>
    </source>
</reference>
<organism evidence="2 3">
    <name type="scientific">Effusibacillus lacus</name>
    <dbReference type="NCBI Taxonomy" id="1348429"/>
    <lineage>
        <taxon>Bacteria</taxon>
        <taxon>Bacillati</taxon>
        <taxon>Bacillota</taxon>
        <taxon>Bacilli</taxon>
        <taxon>Bacillales</taxon>
        <taxon>Alicyclobacillaceae</taxon>
        <taxon>Effusibacillus</taxon>
    </lineage>
</organism>
<name>A0A292YK26_9BACL</name>
<dbReference type="Gene3D" id="2.40.40.20">
    <property type="match status" value="1"/>
</dbReference>
<dbReference type="GO" id="GO:0016491">
    <property type="term" value="F:oxidoreductase activity"/>
    <property type="evidence" value="ECO:0007669"/>
    <property type="project" value="InterPro"/>
</dbReference>
<dbReference type="InterPro" id="IPR006657">
    <property type="entry name" value="MoPterin_dinucl-bd_dom"/>
</dbReference>
<dbReference type="Pfam" id="PF01568">
    <property type="entry name" value="Molydop_binding"/>
    <property type="match status" value="1"/>
</dbReference>